<evidence type="ECO:0000256" key="1">
    <source>
        <dbReference type="ARBA" id="ARBA00004370"/>
    </source>
</evidence>
<accession>U5N6G1</accession>
<dbReference type="Pfam" id="PF00015">
    <property type="entry name" value="MCPsignal"/>
    <property type="match status" value="1"/>
</dbReference>
<dbReference type="PANTHER" id="PTHR43531:SF14">
    <property type="entry name" value="METHYL-ACCEPTING CHEMOTAXIS PROTEIN I-RELATED"/>
    <property type="match status" value="1"/>
</dbReference>
<feature type="transmembrane region" description="Helical" evidence="6">
    <location>
        <begin position="189"/>
        <end position="211"/>
    </location>
</feature>
<keyword evidence="2" id="KW-0488">Methylation</keyword>
<proteinExistence type="inferred from homology"/>
<dbReference type="GO" id="GO:0006935">
    <property type="term" value="P:chemotaxis"/>
    <property type="evidence" value="ECO:0007669"/>
    <property type="project" value="InterPro"/>
</dbReference>
<dbReference type="STRING" id="946483.Cenrod_0853"/>
<protein>
    <submittedName>
        <fullName evidence="9">Methyl-accepting chemotaxis protein</fullName>
    </submittedName>
</protein>
<keyword evidence="4" id="KW-0807">Transducer</keyword>
<feature type="domain" description="HAMP" evidence="8">
    <location>
        <begin position="213"/>
        <end position="265"/>
    </location>
</feature>
<evidence type="ECO:0000256" key="2">
    <source>
        <dbReference type="ARBA" id="ARBA00022481"/>
    </source>
</evidence>
<evidence type="ECO:0000256" key="4">
    <source>
        <dbReference type="PROSITE-ProRule" id="PRU00284"/>
    </source>
</evidence>
<evidence type="ECO:0000256" key="6">
    <source>
        <dbReference type="SAM" id="Phobius"/>
    </source>
</evidence>
<evidence type="ECO:0000256" key="5">
    <source>
        <dbReference type="SAM" id="MobiDB-lite"/>
    </source>
</evidence>
<dbReference type="SMART" id="SM00304">
    <property type="entry name" value="HAMP"/>
    <property type="match status" value="1"/>
</dbReference>
<dbReference type="PATRIC" id="fig|946483.4.peg.854"/>
<evidence type="ECO:0000259" key="7">
    <source>
        <dbReference type="PROSITE" id="PS50111"/>
    </source>
</evidence>
<keyword evidence="6" id="KW-0812">Transmembrane</keyword>
<comment type="similarity">
    <text evidence="3">Belongs to the methyl-accepting chemotaxis (MCP) protein family.</text>
</comment>
<dbReference type="KEGG" id="cbx:Cenrod_0853"/>
<feature type="region of interest" description="Disordered" evidence="5">
    <location>
        <begin position="522"/>
        <end position="596"/>
    </location>
</feature>
<dbReference type="Pfam" id="PF00672">
    <property type="entry name" value="HAMP"/>
    <property type="match status" value="1"/>
</dbReference>
<dbReference type="CDD" id="cd11386">
    <property type="entry name" value="MCP_signal"/>
    <property type="match status" value="1"/>
</dbReference>
<reference evidence="9 10" key="1">
    <citation type="journal article" date="2013" name="Genome Biol.">
        <title>Genomic analysis reveals key aspects of prokaryotic symbiosis in the phototrophic consortium "Chlorochromatium aggregatum".</title>
        <authorList>
            <person name="Liu Z."/>
            <person name="Muller J."/>
            <person name="Li T."/>
            <person name="Alvey R.M."/>
            <person name="Vogl K."/>
            <person name="Frigaard N.U."/>
            <person name="Rockwell N.C."/>
            <person name="Boyd E.S."/>
            <person name="Tomsho L.P."/>
            <person name="Schuster S.C."/>
            <person name="Henke P."/>
            <person name="Rohde M."/>
            <person name="Overmann J."/>
            <person name="Bryant D.A."/>
        </authorList>
    </citation>
    <scope>NUCLEOTIDE SEQUENCE [LARGE SCALE GENOMIC DNA]</scope>
    <source>
        <strain evidence="9">CR</strain>
    </source>
</reference>
<keyword evidence="6" id="KW-0472">Membrane</keyword>
<dbReference type="SUPFAM" id="SSF58104">
    <property type="entry name" value="Methyl-accepting chemotaxis protein (MCP) signaling domain"/>
    <property type="match status" value="1"/>
</dbReference>
<dbReference type="FunFam" id="1.10.287.950:FF:000001">
    <property type="entry name" value="Methyl-accepting chemotaxis sensory transducer"/>
    <property type="match status" value="1"/>
</dbReference>
<sequence>MSSDMSIRSRLGLLSALSVLGVIFLLGVVVVSNRIAHSALAHVYEARTVTLVRMQQLDGLLQEIRFRTAGVLLDQLPMHGSLLHLKSSRIRINTLWDELQPAFQSLHDIEELAEPIKSLQSNWSKVSSVLTQIEQAYGTDAKEPLVVVLEEVWPTLHKGVVQPLETAIPLVQEQAKQAYLEADAKSRKWLLIGMACGLVCLTALVFAAFMTGRAIFIPIQRAEVSMHDMAAGNLTVPVTTNSNDELGRILVCLEGLRHSWVQVVTGVRGSAENVATASAEIAQGNLDLSNRTESQASALQETASSMDELNSAVQHNADNARQANQLAMNASAIAAQGGMVVSQVVDTMRGINDSSRKINDIISVIDGIAFQTNILALNAAVEAARAGEQGRGFAVVASEVRSLAGRSAEAAKEIKSLINASVEQVERGSDLVDQAGATMEEVVSAIKRVTDIMGEISSASSEQSHGVLQVSQAISHMDEVTQQNAALVEEMAAAASSLNSQAQELVQAVAMFKLGVSDRNAMHDWMPPPRHRQRANTPPLRSSQSHSFAGNERRAEPASAAPTSGATKPQAAARVPAAAKPEPQPEAAASEDWETF</sequence>
<dbReference type="Proteomes" id="UP000017184">
    <property type="component" value="Chromosome"/>
</dbReference>
<dbReference type="eggNOG" id="COG0840">
    <property type="taxonomic scope" value="Bacteria"/>
</dbReference>
<dbReference type="InterPro" id="IPR051310">
    <property type="entry name" value="MCP_chemotaxis"/>
</dbReference>
<name>U5N6G1_9BURK</name>
<dbReference type="SMART" id="SM00283">
    <property type="entry name" value="MA"/>
    <property type="match status" value="1"/>
</dbReference>
<dbReference type="PROSITE" id="PS50111">
    <property type="entry name" value="CHEMOTAXIS_TRANSDUC_2"/>
    <property type="match status" value="1"/>
</dbReference>
<keyword evidence="10" id="KW-1185">Reference proteome</keyword>
<evidence type="ECO:0000313" key="9">
    <source>
        <dbReference type="EMBL" id="AGX86957.1"/>
    </source>
</evidence>
<evidence type="ECO:0000313" key="10">
    <source>
        <dbReference type="Proteomes" id="UP000017184"/>
    </source>
</evidence>
<dbReference type="PROSITE" id="PS50885">
    <property type="entry name" value="HAMP"/>
    <property type="match status" value="1"/>
</dbReference>
<dbReference type="PRINTS" id="PR00260">
    <property type="entry name" value="CHEMTRNSDUCR"/>
</dbReference>
<dbReference type="RefSeq" id="WP_022771777.1">
    <property type="nucleotide sequence ID" value="NC_022576.1"/>
</dbReference>
<dbReference type="PANTHER" id="PTHR43531">
    <property type="entry name" value="PROTEIN ICFG"/>
    <property type="match status" value="1"/>
</dbReference>
<feature type="compositionally biased region" description="Low complexity" evidence="5">
    <location>
        <begin position="566"/>
        <end position="588"/>
    </location>
</feature>
<evidence type="ECO:0000256" key="3">
    <source>
        <dbReference type="ARBA" id="ARBA00029447"/>
    </source>
</evidence>
<feature type="compositionally biased region" description="Polar residues" evidence="5">
    <location>
        <begin position="535"/>
        <end position="548"/>
    </location>
</feature>
<evidence type="ECO:0000259" key="8">
    <source>
        <dbReference type="PROSITE" id="PS50885"/>
    </source>
</evidence>
<dbReference type="CDD" id="cd06225">
    <property type="entry name" value="HAMP"/>
    <property type="match status" value="1"/>
</dbReference>
<dbReference type="InterPro" id="IPR004090">
    <property type="entry name" value="Chemotax_Me-accpt_rcpt"/>
</dbReference>
<dbReference type="HOGENOM" id="CLU_000445_107_16_4"/>
<dbReference type="AlphaFoldDB" id="U5N6G1"/>
<dbReference type="Gene3D" id="1.10.287.950">
    <property type="entry name" value="Methyl-accepting chemotaxis protein"/>
    <property type="match status" value="1"/>
</dbReference>
<dbReference type="GO" id="GO:0005886">
    <property type="term" value="C:plasma membrane"/>
    <property type="evidence" value="ECO:0007669"/>
    <property type="project" value="TreeGrafter"/>
</dbReference>
<dbReference type="InterPro" id="IPR003660">
    <property type="entry name" value="HAMP_dom"/>
</dbReference>
<dbReference type="GO" id="GO:0004888">
    <property type="term" value="F:transmembrane signaling receptor activity"/>
    <property type="evidence" value="ECO:0007669"/>
    <property type="project" value="InterPro"/>
</dbReference>
<keyword evidence="6" id="KW-1133">Transmembrane helix</keyword>
<gene>
    <name evidence="9" type="ORF">Cenrod_0853</name>
</gene>
<feature type="domain" description="Methyl-accepting transducer" evidence="7">
    <location>
        <begin position="270"/>
        <end position="499"/>
    </location>
</feature>
<comment type="subcellular location">
    <subcellularLocation>
        <location evidence="1">Membrane</location>
    </subcellularLocation>
</comment>
<dbReference type="EMBL" id="CP004885">
    <property type="protein sequence ID" value="AGX86957.1"/>
    <property type="molecule type" value="Genomic_DNA"/>
</dbReference>
<dbReference type="GO" id="GO:0007165">
    <property type="term" value="P:signal transduction"/>
    <property type="evidence" value="ECO:0007669"/>
    <property type="project" value="UniProtKB-KW"/>
</dbReference>
<organism evidence="9 10">
    <name type="scientific">Candidatus Symbiobacter mobilis CR</name>
    <dbReference type="NCBI Taxonomy" id="946483"/>
    <lineage>
        <taxon>Bacteria</taxon>
        <taxon>Pseudomonadati</taxon>
        <taxon>Pseudomonadota</taxon>
        <taxon>Betaproteobacteria</taxon>
        <taxon>Burkholderiales</taxon>
        <taxon>Comamonadaceae</taxon>
    </lineage>
</organism>
<dbReference type="InterPro" id="IPR004089">
    <property type="entry name" value="MCPsignal_dom"/>
</dbReference>